<dbReference type="InterPro" id="IPR011437">
    <property type="entry name" value="DUF1540"/>
</dbReference>
<comment type="caution">
    <text evidence="2">The sequence shown here is derived from an EMBL/GenBank/DDBJ whole genome shotgun (WGS) entry which is preliminary data.</text>
</comment>
<dbReference type="EMBL" id="MRTP01000002">
    <property type="protein sequence ID" value="OMF55427.1"/>
    <property type="molecule type" value="Genomic_DNA"/>
</dbReference>
<dbReference type="RefSeq" id="WP_076169821.1">
    <property type="nucleotide sequence ID" value="NZ_MRTP01000002.1"/>
</dbReference>
<accession>A0A1R1EUE1</accession>
<sequence>MKDPRTYVKCSVSNCSYWGEENVCKAEQILIEIDKHASAKYSEEYGSELGEHKDRAVNSSATCCLTFKPKTS</sequence>
<dbReference type="AlphaFoldDB" id="A0A1R1EUE1"/>
<feature type="domain" description="DUF1540" evidence="1">
    <location>
        <begin position="8"/>
        <end position="67"/>
    </location>
</feature>
<reference evidence="2 3" key="1">
    <citation type="submission" date="2016-11" db="EMBL/GenBank/DDBJ databases">
        <title>Paenibacillus species isolates.</title>
        <authorList>
            <person name="Beno S.M."/>
        </authorList>
    </citation>
    <scope>NUCLEOTIDE SEQUENCE [LARGE SCALE GENOMIC DNA]</scope>
    <source>
        <strain evidence="2 3">FSL R5-0378</strain>
    </source>
</reference>
<keyword evidence="3" id="KW-1185">Reference proteome</keyword>
<protein>
    <recommendedName>
        <fullName evidence="1">DUF1540 domain-containing protein</fullName>
    </recommendedName>
</protein>
<name>A0A1R1EUE1_9BACL</name>
<dbReference type="Pfam" id="PF07561">
    <property type="entry name" value="DUF1540"/>
    <property type="match status" value="1"/>
</dbReference>
<evidence type="ECO:0000313" key="3">
    <source>
        <dbReference type="Proteomes" id="UP000187172"/>
    </source>
</evidence>
<gene>
    <name evidence="2" type="ORF">BK138_12105</name>
</gene>
<evidence type="ECO:0000259" key="1">
    <source>
        <dbReference type="Pfam" id="PF07561"/>
    </source>
</evidence>
<organism evidence="2 3">
    <name type="scientific">Paenibacillus rhizosphaerae</name>
    <dbReference type="NCBI Taxonomy" id="297318"/>
    <lineage>
        <taxon>Bacteria</taxon>
        <taxon>Bacillati</taxon>
        <taxon>Bacillota</taxon>
        <taxon>Bacilli</taxon>
        <taxon>Bacillales</taxon>
        <taxon>Paenibacillaceae</taxon>
        <taxon>Paenibacillus</taxon>
    </lineage>
</organism>
<dbReference type="Proteomes" id="UP000187172">
    <property type="component" value="Unassembled WGS sequence"/>
</dbReference>
<dbReference type="STRING" id="297318.BK138_12105"/>
<proteinExistence type="predicted"/>
<evidence type="ECO:0000313" key="2">
    <source>
        <dbReference type="EMBL" id="OMF55427.1"/>
    </source>
</evidence>